<dbReference type="HOGENOM" id="CLU_859510_0_0_6"/>
<dbReference type="eggNOG" id="COG5545">
    <property type="taxonomic scope" value="Bacteria"/>
</dbReference>
<dbReference type="RefSeq" id="WP_014028467.1">
    <property type="nucleotide sequence ID" value="NC_015942.1"/>
</dbReference>
<protein>
    <submittedName>
        <fullName evidence="1">Uncharacterized protein</fullName>
    </submittedName>
</protein>
<proteinExistence type="predicted"/>
<evidence type="ECO:0000313" key="2">
    <source>
        <dbReference type="Proteomes" id="UP000009220"/>
    </source>
</evidence>
<gene>
    <name evidence="1" type="ORF">Acife_1042</name>
</gene>
<reference evidence="1 2" key="1">
    <citation type="journal article" date="2011" name="J. Bacteriol.">
        <title>Draft genome of the psychrotolerant acidophile Acidithiobacillus ferrivorans SS3.</title>
        <authorList>
            <person name="Liljeqvist M."/>
            <person name="Valdes J."/>
            <person name="Holmes D.S."/>
            <person name="Dopson M."/>
        </authorList>
    </citation>
    <scope>NUCLEOTIDE SEQUENCE [LARGE SCALE GENOMIC DNA]</scope>
    <source>
        <strain evidence="1 2">SS3</strain>
    </source>
</reference>
<sequence>MSADALAYGICKNALDHNVRPVTVAFADFVDTLAKPVTLTDKKHGAAMVPAIFSTPYAINKNVTATTALLLDIERQPGGSHPMTPAEANQYMQESGLCFCLWTTHSHTPEAPRYRVLFPLDGILAPEHLKRVYGILAASLEPFTNVVDTSCFHPARLFFLPSVHPDREQYYQWFANADGKRLKATRLTEGAKIVEAQEKAKADAARQRHVVRKSLDGRGSIIEQFNASHRVEGLLEQAGYIKKSRYKWLSPNSHSGIPGLVVFEADNRAFSHHSGDPLNDGHVHDPFSVYCLLWHGGDAHAACAAIRQRRAS</sequence>
<name>G0JNI0_9PROT</name>
<dbReference type="EMBL" id="CP002985">
    <property type="protein sequence ID" value="AEM47210.1"/>
    <property type="molecule type" value="Genomic_DNA"/>
</dbReference>
<dbReference type="KEGG" id="afi:Acife_1042"/>
<evidence type="ECO:0000313" key="1">
    <source>
        <dbReference type="EMBL" id="AEM47210.1"/>
    </source>
</evidence>
<dbReference type="Proteomes" id="UP000009220">
    <property type="component" value="Chromosome"/>
</dbReference>
<dbReference type="STRING" id="743299.Acife_1042"/>
<dbReference type="AlphaFoldDB" id="G0JNI0"/>
<organism evidence="1 2">
    <name type="scientific">Acidithiobacillus ferrivorans SS3</name>
    <dbReference type="NCBI Taxonomy" id="743299"/>
    <lineage>
        <taxon>Bacteria</taxon>
        <taxon>Pseudomonadati</taxon>
        <taxon>Pseudomonadota</taxon>
        <taxon>Acidithiobacillia</taxon>
        <taxon>Acidithiobacillales</taxon>
        <taxon>Acidithiobacillaceae</taxon>
        <taxon>Acidithiobacillus</taxon>
    </lineage>
</organism>
<accession>G0JNI0</accession>